<feature type="domain" description="PRC-barrel" evidence="2">
    <location>
        <begin position="209"/>
        <end position="274"/>
    </location>
</feature>
<name>A0ABV4U893_9BACT</name>
<dbReference type="InterPro" id="IPR011033">
    <property type="entry name" value="PRC_barrel-like_sf"/>
</dbReference>
<accession>A0ABV4U893</accession>
<feature type="compositionally biased region" description="Basic and acidic residues" evidence="1">
    <location>
        <begin position="20"/>
        <end position="31"/>
    </location>
</feature>
<dbReference type="PANTHER" id="PTHR36505">
    <property type="entry name" value="BLR1072 PROTEIN"/>
    <property type="match status" value="1"/>
</dbReference>
<organism evidence="3 4">
    <name type="scientific">Natronomicrosphaera hydrolytica</name>
    <dbReference type="NCBI Taxonomy" id="3242702"/>
    <lineage>
        <taxon>Bacteria</taxon>
        <taxon>Pseudomonadati</taxon>
        <taxon>Planctomycetota</taxon>
        <taxon>Phycisphaerae</taxon>
        <taxon>Phycisphaerales</taxon>
        <taxon>Phycisphaeraceae</taxon>
        <taxon>Natronomicrosphaera</taxon>
    </lineage>
</organism>
<comment type="caution">
    <text evidence="3">The sequence shown here is derived from an EMBL/GenBank/DDBJ whole genome shotgun (WGS) entry which is preliminary data.</text>
</comment>
<feature type="domain" description="PRC-barrel" evidence="2">
    <location>
        <begin position="77"/>
        <end position="164"/>
    </location>
</feature>
<dbReference type="Pfam" id="PF05239">
    <property type="entry name" value="PRC"/>
    <property type="match status" value="2"/>
</dbReference>
<dbReference type="RefSeq" id="WP_425346749.1">
    <property type="nucleotide sequence ID" value="NZ_JBGUBD010000012.1"/>
</dbReference>
<dbReference type="InterPro" id="IPR027275">
    <property type="entry name" value="PRC-brl_dom"/>
</dbReference>
<protein>
    <submittedName>
        <fullName evidence="3">PRC-barrel domain-containing protein</fullName>
    </submittedName>
</protein>
<evidence type="ECO:0000313" key="4">
    <source>
        <dbReference type="Proteomes" id="UP001575105"/>
    </source>
</evidence>
<sequence length="343" mass="38506">MTIAAALMFGTGGIALAENDQAHDRDADDRLAPQQEQTTGDRNADEMQDPQQARDRDRDRDGDRMMDRDDESGVLLRGTEVTDYEIHNQAGERIGDISDLAVDTQQGKIAYVIVRLDEAVSEDEGAADGALATIGIGREHYALPWQSFEAVAGEEALTLTIDRERLAQMEAFDDDWDRLNDPGHARQQRESLGLDRDREEDDATSVRVEALSDLRGRDVQGRDDDTIAQIDDLMIDSREGHLAYAVLNYGGFLGIGRDYVAVPYQALQQAVGTDDEMFTDDDAFVLDADEDTLDRISFDRGDWPNMTDEQWAQSVHEAFDHEPYWQVFGYAPPRESQKDRVDD</sequence>
<gene>
    <name evidence="3" type="ORF">ACERK3_16185</name>
</gene>
<dbReference type="SUPFAM" id="SSF50346">
    <property type="entry name" value="PRC-barrel domain"/>
    <property type="match status" value="2"/>
</dbReference>
<dbReference type="Proteomes" id="UP001575105">
    <property type="component" value="Unassembled WGS sequence"/>
</dbReference>
<feature type="region of interest" description="Disordered" evidence="1">
    <location>
        <begin position="177"/>
        <end position="203"/>
    </location>
</feature>
<feature type="compositionally biased region" description="Basic and acidic residues" evidence="1">
    <location>
        <begin position="177"/>
        <end position="197"/>
    </location>
</feature>
<reference evidence="3 4" key="1">
    <citation type="submission" date="2024-08" db="EMBL/GenBank/DDBJ databases">
        <title>Whole-genome sequencing of halo(alkali)philic microorganisms from hypersaline lakes.</title>
        <authorList>
            <person name="Sorokin D.Y."/>
            <person name="Merkel A.Y."/>
            <person name="Messina E."/>
            <person name="Yakimov M."/>
        </authorList>
    </citation>
    <scope>NUCLEOTIDE SEQUENCE [LARGE SCALE GENOMIC DNA]</scope>
    <source>
        <strain evidence="3 4">AB-hyl4</strain>
    </source>
</reference>
<feature type="compositionally biased region" description="Basic and acidic residues" evidence="1">
    <location>
        <begin position="52"/>
        <end position="67"/>
    </location>
</feature>
<dbReference type="Gene3D" id="2.30.30.240">
    <property type="entry name" value="PRC-barrel domain"/>
    <property type="match status" value="2"/>
</dbReference>
<dbReference type="PANTHER" id="PTHR36505:SF1">
    <property type="entry name" value="BLR1072 PROTEIN"/>
    <property type="match status" value="1"/>
</dbReference>
<evidence type="ECO:0000313" key="3">
    <source>
        <dbReference type="EMBL" id="MFA9479824.1"/>
    </source>
</evidence>
<evidence type="ECO:0000256" key="1">
    <source>
        <dbReference type="SAM" id="MobiDB-lite"/>
    </source>
</evidence>
<keyword evidence="4" id="KW-1185">Reference proteome</keyword>
<dbReference type="EMBL" id="JBGUBD010000012">
    <property type="protein sequence ID" value="MFA9479824.1"/>
    <property type="molecule type" value="Genomic_DNA"/>
</dbReference>
<feature type="region of interest" description="Disordered" evidence="1">
    <location>
        <begin position="19"/>
        <end position="76"/>
    </location>
</feature>
<proteinExistence type="predicted"/>
<evidence type="ECO:0000259" key="2">
    <source>
        <dbReference type="Pfam" id="PF05239"/>
    </source>
</evidence>